<dbReference type="Proteomes" id="UP000000689">
    <property type="component" value="Chromosome 11"/>
</dbReference>
<gene>
    <name evidence="9" type="primary">NDAI0K00820</name>
    <name evidence="9" type="ordered locus">NDAI_0K00820</name>
</gene>
<dbReference type="GO" id="GO:0006364">
    <property type="term" value="P:rRNA processing"/>
    <property type="evidence" value="ECO:0007669"/>
    <property type="project" value="EnsemblFungi"/>
</dbReference>
<dbReference type="EMBL" id="HE580277">
    <property type="protein sequence ID" value="CCD27273.1"/>
    <property type="molecule type" value="Genomic_DNA"/>
</dbReference>
<reference evidence="9 10" key="1">
    <citation type="journal article" date="2011" name="Proc. Natl. Acad. Sci. U.S.A.">
        <title>Evolutionary erosion of yeast sex chromosomes by mating-type switching accidents.</title>
        <authorList>
            <person name="Gordon J.L."/>
            <person name="Armisen D."/>
            <person name="Proux-Wera E."/>
            <person name="Oheigeartaigh S.S."/>
            <person name="Byrne K.P."/>
            <person name="Wolfe K.H."/>
        </authorList>
    </citation>
    <scope>NUCLEOTIDE SEQUENCE [LARGE SCALE GENOMIC DNA]</scope>
    <source>
        <strain evidence="10">ATCC 10597 / BCRC 20456 / CBS 421 / NBRC 0211 / NRRL Y-12639</strain>
    </source>
</reference>
<dbReference type="SUPFAM" id="SSF54768">
    <property type="entry name" value="dsRNA-binding domain-like"/>
    <property type="match status" value="1"/>
</dbReference>
<dbReference type="GO" id="GO:0060237">
    <property type="term" value="P:regulation of fungal-type cell wall organization"/>
    <property type="evidence" value="ECO:0007669"/>
    <property type="project" value="EnsemblFungi"/>
</dbReference>
<dbReference type="InterPro" id="IPR000999">
    <property type="entry name" value="RNase_III_dom"/>
</dbReference>
<keyword evidence="6" id="KW-0694">RNA-binding</keyword>
<feature type="region of interest" description="Disordered" evidence="7">
    <location>
        <begin position="1"/>
        <end position="65"/>
    </location>
</feature>
<dbReference type="GO" id="GO:0006325">
    <property type="term" value="P:chromatin organization"/>
    <property type="evidence" value="ECO:0007669"/>
    <property type="project" value="EnsemblFungi"/>
</dbReference>
<dbReference type="Pfam" id="PF00636">
    <property type="entry name" value="Ribonuclease_3"/>
    <property type="match status" value="1"/>
</dbReference>
<evidence type="ECO:0000256" key="6">
    <source>
        <dbReference type="ARBA" id="ARBA00022884"/>
    </source>
</evidence>
<evidence type="ECO:0000256" key="4">
    <source>
        <dbReference type="ARBA" id="ARBA00022759"/>
    </source>
</evidence>
<keyword evidence="3" id="KW-0540">Nuclease</keyword>
<dbReference type="FunFam" id="1.10.1520.10:FF:000001">
    <property type="entry name" value="Ribonuclease 3"/>
    <property type="match status" value="1"/>
</dbReference>
<evidence type="ECO:0000256" key="3">
    <source>
        <dbReference type="ARBA" id="ARBA00022722"/>
    </source>
</evidence>
<dbReference type="OrthoDB" id="2392202at2759"/>
<dbReference type="Gene3D" id="3.30.160.20">
    <property type="match status" value="1"/>
</dbReference>
<dbReference type="SMART" id="SM00535">
    <property type="entry name" value="RIBOc"/>
    <property type="match status" value="1"/>
</dbReference>
<feature type="region of interest" description="Disordered" evidence="7">
    <location>
        <begin position="469"/>
        <end position="517"/>
    </location>
</feature>
<accession>G0WHL2</accession>
<comment type="catalytic activity">
    <reaction evidence="1">
        <text>Endonucleolytic cleavage to 5'-phosphomonoester.</text>
        <dbReference type="EC" id="3.1.26.3"/>
    </reaction>
</comment>
<organism evidence="9 10">
    <name type="scientific">Naumovozyma dairenensis (strain ATCC 10597 / BCRC 20456 / CBS 421 / NBRC 0211 / NRRL Y-12639)</name>
    <name type="common">Saccharomyces dairenensis</name>
    <dbReference type="NCBI Taxonomy" id="1071378"/>
    <lineage>
        <taxon>Eukaryota</taxon>
        <taxon>Fungi</taxon>
        <taxon>Dikarya</taxon>
        <taxon>Ascomycota</taxon>
        <taxon>Saccharomycotina</taxon>
        <taxon>Saccharomycetes</taxon>
        <taxon>Saccharomycetales</taxon>
        <taxon>Saccharomycetaceae</taxon>
        <taxon>Naumovozyma</taxon>
    </lineage>
</organism>
<evidence type="ECO:0000313" key="10">
    <source>
        <dbReference type="Proteomes" id="UP000000689"/>
    </source>
</evidence>
<keyword evidence="10" id="KW-1185">Reference proteome</keyword>
<name>G0WHL2_NAUDC</name>
<dbReference type="GO" id="GO:0034963">
    <property type="term" value="P:box C/D sno(s)RNA processing"/>
    <property type="evidence" value="ECO:0007669"/>
    <property type="project" value="EnsemblFungi"/>
</dbReference>
<dbReference type="RefSeq" id="XP_003672516.1">
    <property type="nucleotide sequence ID" value="XM_003672468.1"/>
</dbReference>
<protein>
    <recommendedName>
        <fullName evidence="2">ribonuclease III</fullName>
        <ecNumber evidence="2">3.1.26.3</ecNumber>
    </recommendedName>
</protein>
<dbReference type="GO" id="GO:0005730">
    <property type="term" value="C:nucleolus"/>
    <property type="evidence" value="ECO:0007669"/>
    <property type="project" value="EnsemblFungi"/>
</dbReference>
<dbReference type="GO" id="GO:0034964">
    <property type="term" value="P:box H/ACA sno(s)RNA processing"/>
    <property type="evidence" value="ECO:0007669"/>
    <property type="project" value="EnsemblFungi"/>
</dbReference>
<dbReference type="PROSITE" id="PS50142">
    <property type="entry name" value="RNASE_3_2"/>
    <property type="match status" value="1"/>
</dbReference>
<dbReference type="GO" id="GO:0034476">
    <property type="term" value="P:U5 snRNA 3'-end processing"/>
    <property type="evidence" value="ECO:0007669"/>
    <property type="project" value="EnsemblFungi"/>
</dbReference>
<evidence type="ECO:0000256" key="5">
    <source>
        <dbReference type="ARBA" id="ARBA00022801"/>
    </source>
</evidence>
<evidence type="ECO:0000313" key="9">
    <source>
        <dbReference type="EMBL" id="CCD27273.1"/>
    </source>
</evidence>
<dbReference type="OMA" id="MIIYNKF"/>
<dbReference type="EC" id="3.1.26.3" evidence="2"/>
<keyword evidence="4" id="KW-0255">Endonuclease</keyword>
<proteinExistence type="predicted"/>
<dbReference type="STRING" id="1071378.G0WHL2"/>
<keyword evidence="5" id="KW-0378">Hydrolase</keyword>
<dbReference type="InterPro" id="IPR040540">
    <property type="entry name" value="RNase_3_N"/>
</dbReference>
<sequence>MSESSKRKHDILQDQEIFDSSIKKNKKSSSKSSSNGTKQKKVKLEKSDRKEKSKKNRKRTRKKRLRTFLKGKPCPYLYQYSESLQLEHAVGKLLESYQRILDLSPNLKIYNQAKEIQSKSEAPVSQSFYRSKLKLAAELKSLNFLQKESILKEIREYDSNFNVDDLKPILTKLRKSNIEQLPEYDGSKRSLDEKTEQSLETLTNNDDDDTQETNGNWPPALPEIKNPAIRAKVFMHSSVVNKNSFLSPIELVHNSNERLEFLGDSILNTIMTTIIYDKFPDYNEGQLSYLRTELVRNKCLKEWSYLYGFDKKLKADINFLLAHDDKGAKKYIADIFEAYIGGLMEDDPVRNLPRIRKWLKKLAEPVIAEVTKTKVGVTAKETKDVNAKRELYSLIGYAALNLHYVPIKTPTNIESEAIVECRVGDGTVLGRGVAKNTKIAGAKAAEAALANKELIEKYAKIRASIPREESSVRRVNTKSSNTKKKTKPAGSVIKPPTTADFTNSQIKLGPDGQLVLD</sequence>
<evidence type="ECO:0000256" key="1">
    <source>
        <dbReference type="ARBA" id="ARBA00000109"/>
    </source>
</evidence>
<dbReference type="PANTHER" id="PTHR11207:SF0">
    <property type="entry name" value="RIBONUCLEASE 3"/>
    <property type="match status" value="1"/>
</dbReference>
<dbReference type="GO" id="GO:0003723">
    <property type="term" value="F:RNA binding"/>
    <property type="evidence" value="ECO:0007669"/>
    <property type="project" value="UniProtKB-KW"/>
</dbReference>
<dbReference type="Gene3D" id="1.10.1520.10">
    <property type="entry name" value="Ribonuclease III domain"/>
    <property type="match status" value="1"/>
</dbReference>
<feature type="region of interest" description="Disordered" evidence="7">
    <location>
        <begin position="184"/>
        <end position="221"/>
    </location>
</feature>
<dbReference type="PANTHER" id="PTHR11207">
    <property type="entry name" value="RIBONUCLEASE III"/>
    <property type="match status" value="1"/>
</dbReference>
<dbReference type="InterPro" id="IPR036389">
    <property type="entry name" value="RNase_III_sf"/>
</dbReference>
<dbReference type="GO" id="GO:0034473">
    <property type="term" value="P:U1 snRNA 3'-end processing"/>
    <property type="evidence" value="ECO:0007669"/>
    <property type="project" value="EnsemblFungi"/>
</dbReference>
<dbReference type="KEGG" id="ndi:NDAI_0K00820"/>
<dbReference type="GO" id="GO:0034475">
    <property type="term" value="P:U4 snRNA 3'-end processing"/>
    <property type="evidence" value="ECO:0007669"/>
    <property type="project" value="EnsemblFungi"/>
</dbReference>
<dbReference type="Pfam" id="PF18497">
    <property type="entry name" value="RNase_3_N"/>
    <property type="match status" value="1"/>
</dbReference>
<dbReference type="SUPFAM" id="SSF69065">
    <property type="entry name" value="RNase III domain-like"/>
    <property type="match status" value="1"/>
</dbReference>
<dbReference type="GO" id="GO:0004525">
    <property type="term" value="F:ribonuclease III activity"/>
    <property type="evidence" value="ECO:0007669"/>
    <property type="project" value="UniProtKB-EC"/>
</dbReference>
<dbReference type="AlphaFoldDB" id="G0WHL2"/>
<dbReference type="GeneID" id="11497561"/>
<dbReference type="CDD" id="cd00593">
    <property type="entry name" value="RIBOc"/>
    <property type="match status" value="1"/>
</dbReference>
<evidence type="ECO:0000256" key="2">
    <source>
        <dbReference type="ARBA" id="ARBA00012177"/>
    </source>
</evidence>
<evidence type="ECO:0000256" key="7">
    <source>
        <dbReference type="SAM" id="MobiDB-lite"/>
    </source>
</evidence>
<feature type="compositionally biased region" description="Basic and acidic residues" evidence="7">
    <location>
        <begin position="42"/>
        <end position="51"/>
    </location>
</feature>
<dbReference type="eggNOG" id="KOG1817">
    <property type="taxonomic scope" value="Eukaryota"/>
</dbReference>
<evidence type="ECO:0000259" key="8">
    <source>
        <dbReference type="PROSITE" id="PS50142"/>
    </source>
</evidence>
<dbReference type="GO" id="GO:0009303">
    <property type="term" value="P:rRNA transcription"/>
    <property type="evidence" value="ECO:0007669"/>
    <property type="project" value="EnsemblFungi"/>
</dbReference>
<feature type="domain" description="RNase III" evidence="8">
    <location>
        <begin position="224"/>
        <end position="348"/>
    </location>
</feature>
<dbReference type="PROSITE" id="PS00517">
    <property type="entry name" value="RNASE_3_1"/>
    <property type="match status" value="1"/>
</dbReference>
<feature type="compositionally biased region" description="Basic and acidic residues" evidence="7">
    <location>
        <begin position="185"/>
        <end position="197"/>
    </location>
</feature>
<dbReference type="InterPro" id="IPR014720">
    <property type="entry name" value="dsRBD_dom"/>
</dbReference>
<dbReference type="GO" id="GO:0005654">
    <property type="term" value="C:nucleoplasm"/>
    <property type="evidence" value="ECO:0007669"/>
    <property type="project" value="EnsemblFungi"/>
</dbReference>
<dbReference type="HOGENOM" id="CLU_026251_0_0_1"/>
<dbReference type="GO" id="GO:0030847">
    <property type="term" value="P:termination of RNA polymerase II transcription, exosome-dependent"/>
    <property type="evidence" value="ECO:0007669"/>
    <property type="project" value="EnsemblFungi"/>
</dbReference>
<feature type="compositionally biased region" description="Basic residues" evidence="7">
    <location>
        <begin position="52"/>
        <end position="65"/>
    </location>
</feature>
<dbReference type="Pfam" id="PF00035">
    <property type="entry name" value="dsrm"/>
    <property type="match status" value="1"/>
</dbReference>